<evidence type="ECO:0000256" key="2">
    <source>
        <dbReference type="ARBA" id="ARBA00022801"/>
    </source>
</evidence>
<comment type="similarity">
    <text evidence="1">Belongs to the thioesterase PaaI family.</text>
</comment>
<dbReference type="CDD" id="cd03443">
    <property type="entry name" value="PaaI_thioesterase"/>
    <property type="match status" value="1"/>
</dbReference>
<dbReference type="PANTHER" id="PTHR21660">
    <property type="entry name" value="THIOESTERASE SUPERFAMILY MEMBER-RELATED"/>
    <property type="match status" value="1"/>
</dbReference>
<dbReference type="SUPFAM" id="SSF54637">
    <property type="entry name" value="Thioesterase/thiol ester dehydrase-isomerase"/>
    <property type="match status" value="1"/>
</dbReference>
<evidence type="ECO:0000313" key="4">
    <source>
        <dbReference type="EMBL" id="KAG2204947.1"/>
    </source>
</evidence>
<dbReference type="InterPro" id="IPR039298">
    <property type="entry name" value="ACOT13"/>
</dbReference>
<organism evidence="4 5">
    <name type="scientific">Mucor saturninus</name>
    <dbReference type="NCBI Taxonomy" id="64648"/>
    <lineage>
        <taxon>Eukaryota</taxon>
        <taxon>Fungi</taxon>
        <taxon>Fungi incertae sedis</taxon>
        <taxon>Mucoromycota</taxon>
        <taxon>Mucoromycotina</taxon>
        <taxon>Mucoromycetes</taxon>
        <taxon>Mucorales</taxon>
        <taxon>Mucorineae</taxon>
        <taxon>Mucoraceae</taxon>
        <taxon>Mucor</taxon>
    </lineage>
</organism>
<proteinExistence type="inferred from homology"/>
<keyword evidence="2" id="KW-0378">Hydrolase</keyword>
<name>A0A8H7R5R3_9FUNG</name>
<evidence type="ECO:0000256" key="1">
    <source>
        <dbReference type="ARBA" id="ARBA00008324"/>
    </source>
</evidence>
<evidence type="ECO:0000259" key="3">
    <source>
        <dbReference type="Pfam" id="PF03061"/>
    </source>
</evidence>
<dbReference type="InterPro" id="IPR006683">
    <property type="entry name" value="Thioestr_dom"/>
</dbReference>
<dbReference type="GO" id="GO:0047617">
    <property type="term" value="F:fatty acyl-CoA hydrolase activity"/>
    <property type="evidence" value="ECO:0007669"/>
    <property type="project" value="InterPro"/>
</dbReference>
<feature type="domain" description="Thioesterase" evidence="3">
    <location>
        <begin position="66"/>
        <end position="142"/>
    </location>
</feature>
<dbReference type="NCBIfam" id="TIGR00369">
    <property type="entry name" value="unchar_dom_1"/>
    <property type="match status" value="1"/>
</dbReference>
<dbReference type="Proteomes" id="UP000603453">
    <property type="component" value="Unassembled WGS sequence"/>
</dbReference>
<evidence type="ECO:0000313" key="5">
    <source>
        <dbReference type="Proteomes" id="UP000603453"/>
    </source>
</evidence>
<keyword evidence="5" id="KW-1185">Reference proteome</keyword>
<dbReference type="InterPro" id="IPR003736">
    <property type="entry name" value="PAAI_dom"/>
</dbReference>
<dbReference type="Gene3D" id="3.10.129.10">
    <property type="entry name" value="Hotdog Thioesterase"/>
    <property type="match status" value="1"/>
</dbReference>
<dbReference type="AlphaFoldDB" id="A0A8H7R5R3"/>
<dbReference type="InterPro" id="IPR029069">
    <property type="entry name" value="HotDog_dom_sf"/>
</dbReference>
<gene>
    <name evidence="4" type="ORF">INT47_002571</name>
</gene>
<dbReference type="PANTHER" id="PTHR21660:SF1">
    <property type="entry name" value="ACYL-COENZYME A THIOESTERASE 13"/>
    <property type="match status" value="1"/>
</dbReference>
<accession>A0A8H7R5R3</accession>
<comment type="caution">
    <text evidence="4">The sequence shown here is derived from an EMBL/GenBank/DDBJ whole genome shotgun (WGS) entry which is preliminary data.</text>
</comment>
<protein>
    <recommendedName>
        <fullName evidence="3">Thioesterase domain-containing protein</fullName>
    </recommendedName>
</protein>
<reference evidence="4" key="1">
    <citation type="submission" date="2020-12" db="EMBL/GenBank/DDBJ databases">
        <title>Metabolic potential, ecology and presence of endohyphal bacteria is reflected in genomic diversity of Mucoromycotina.</title>
        <authorList>
            <person name="Muszewska A."/>
            <person name="Okrasinska A."/>
            <person name="Steczkiewicz K."/>
            <person name="Drgas O."/>
            <person name="Orlowska M."/>
            <person name="Perlinska-Lenart U."/>
            <person name="Aleksandrzak-Piekarczyk T."/>
            <person name="Szatraj K."/>
            <person name="Zielenkiewicz U."/>
            <person name="Pilsyk S."/>
            <person name="Malc E."/>
            <person name="Mieczkowski P."/>
            <person name="Kruszewska J.S."/>
            <person name="Biernat P."/>
            <person name="Pawlowska J."/>
        </authorList>
    </citation>
    <scope>NUCLEOTIDE SEQUENCE</scope>
    <source>
        <strain evidence="4">WA0000017839</strain>
    </source>
</reference>
<sequence length="157" mass="17319">MKIAPHIAEKFPRLLEAVNFTVGSREGGSVSWENNVSESLSIVDAETDKLTWEFKIEHHHCNQLSNLHGGCVATLIDMCSSVALLVAGGKQWQIIGISTDLSISYLRGIAEGETIHIVCEVQRVGKTLASIYTKIYDGENRLSYTGSHTKFNIDSRL</sequence>
<dbReference type="OrthoDB" id="46529at2759"/>
<dbReference type="Pfam" id="PF03061">
    <property type="entry name" value="4HBT"/>
    <property type="match status" value="1"/>
</dbReference>
<dbReference type="EMBL" id="JAEPRD010000040">
    <property type="protein sequence ID" value="KAG2204947.1"/>
    <property type="molecule type" value="Genomic_DNA"/>
</dbReference>